<dbReference type="Pfam" id="PF14026">
    <property type="entry name" value="SCO4226-like"/>
    <property type="match status" value="1"/>
</dbReference>
<evidence type="ECO:0000313" key="2">
    <source>
        <dbReference type="Proteomes" id="UP000283644"/>
    </source>
</evidence>
<comment type="caution">
    <text evidence="1">The sequence shown here is derived from an EMBL/GenBank/DDBJ whole genome shotgun (WGS) entry which is preliminary data.</text>
</comment>
<dbReference type="EMBL" id="QXGH01000031">
    <property type="protein sequence ID" value="RHW24587.1"/>
    <property type="molecule type" value="Genomic_DNA"/>
</dbReference>
<sequence length="93" mass="10113">MSEFLQECYVAAGHTDAASRALVRMKAMAVESTEDGHPAHLVRSILVPGDETWFLLWEADSADTVRNVARRAGVACDRITEALDLPPLFQGSA</sequence>
<dbReference type="RefSeq" id="WP_118927816.1">
    <property type="nucleotide sequence ID" value="NZ_QXGH01000031.1"/>
</dbReference>
<proteinExistence type="predicted"/>
<accession>A0A417XWR1</accession>
<reference evidence="1 2" key="1">
    <citation type="submission" date="2018-09" db="EMBL/GenBank/DDBJ databases">
        <title>Genome sequencing of Nocardioides immobilis CCTCC AB 2017083 for comparison to Nocardioides silvaticus.</title>
        <authorList>
            <person name="Li C."/>
            <person name="Wang G."/>
        </authorList>
    </citation>
    <scope>NUCLEOTIDE SEQUENCE [LARGE SCALE GENOMIC DNA]</scope>
    <source>
        <strain evidence="1 2">CCTCC AB 2017083</strain>
    </source>
</reference>
<dbReference type="AlphaFoldDB" id="A0A417XWR1"/>
<keyword evidence="2" id="KW-1185">Reference proteome</keyword>
<dbReference type="Proteomes" id="UP000283644">
    <property type="component" value="Unassembled WGS sequence"/>
</dbReference>
<name>A0A417XWR1_9ACTN</name>
<dbReference type="InterPro" id="IPR025336">
    <property type="entry name" value="SCO4226-like"/>
</dbReference>
<protein>
    <submittedName>
        <fullName evidence="1">DUF4242 domain-containing protein</fullName>
    </submittedName>
</protein>
<organism evidence="1 2">
    <name type="scientific">Nocardioides immobilis</name>
    <dbReference type="NCBI Taxonomy" id="2049295"/>
    <lineage>
        <taxon>Bacteria</taxon>
        <taxon>Bacillati</taxon>
        <taxon>Actinomycetota</taxon>
        <taxon>Actinomycetes</taxon>
        <taxon>Propionibacteriales</taxon>
        <taxon>Nocardioidaceae</taxon>
        <taxon>Nocardioides</taxon>
    </lineage>
</organism>
<gene>
    <name evidence="1" type="ORF">D0Z08_24020</name>
</gene>
<evidence type="ECO:0000313" key="1">
    <source>
        <dbReference type="EMBL" id="RHW24587.1"/>
    </source>
</evidence>